<organism evidence="4 5">
    <name type="scientific">Streptomyces daghestanicus</name>
    <dbReference type="NCBI Taxonomy" id="66885"/>
    <lineage>
        <taxon>Bacteria</taxon>
        <taxon>Bacillati</taxon>
        <taxon>Actinomycetota</taxon>
        <taxon>Actinomycetes</taxon>
        <taxon>Kitasatosporales</taxon>
        <taxon>Streptomycetaceae</taxon>
        <taxon>Streptomyces</taxon>
    </lineage>
</organism>
<dbReference type="InterPro" id="IPR006379">
    <property type="entry name" value="HAD-SF_hydro_IIB"/>
</dbReference>
<evidence type="ECO:0000313" key="4">
    <source>
        <dbReference type="EMBL" id="GHI33350.1"/>
    </source>
</evidence>
<proteinExistence type="predicted"/>
<evidence type="ECO:0000256" key="1">
    <source>
        <dbReference type="ARBA" id="ARBA00022801"/>
    </source>
</evidence>
<accession>A0ABQ3Q7X4</accession>
<evidence type="ECO:0000259" key="3">
    <source>
        <dbReference type="Pfam" id="PF05116"/>
    </source>
</evidence>
<sequence length="364" mass="38793">MPPSVPHSTDLGALPVPRTVRTVVFSDFDETYLAHAGTPGHVRSRRRLESYLAEAGARQGVLFGWVTGSSLDSVLRKAGTHGLRVLPHFLACSLGTELYTVRDGALRPDPGWQRGLPDSAHIAALAEQAVRELRLRGVPLVPQHNRPPGTKVISHYYYAQDAERDARHLALVGQVAESLSLGVSLSRCSPAAGDPENCYDVDFLPPACGKRRIVEYVCRAHGVDPADAFAFGYSGNDLEMLAAVGRGVLVGNCTEEARSRHPRVSAWSHTCSARSPWRCPWPRPPTCAPGRRRPPRCAPWASTTGTSGSYRRHAGASPTAPSDASCTSTSPSPAPARSPASTSPGGTARRSGAPAARSATWACT</sequence>
<feature type="region of interest" description="Disordered" evidence="2">
    <location>
        <begin position="288"/>
        <end position="364"/>
    </location>
</feature>
<protein>
    <recommendedName>
        <fullName evidence="3">Sucrose phosphatase-like domain-containing protein</fullName>
    </recommendedName>
</protein>
<comment type="caution">
    <text evidence="4">The sequence shown here is derived from an EMBL/GenBank/DDBJ whole genome shotgun (WGS) entry which is preliminary data.</text>
</comment>
<dbReference type="EMBL" id="BNDX01000013">
    <property type="protein sequence ID" value="GHI33350.1"/>
    <property type="molecule type" value="Genomic_DNA"/>
</dbReference>
<dbReference type="Proteomes" id="UP001052655">
    <property type="component" value="Unassembled WGS sequence"/>
</dbReference>
<name>A0ABQ3Q7X4_9ACTN</name>
<feature type="domain" description="Sucrose phosphatase-like" evidence="3">
    <location>
        <begin position="22"/>
        <end position="256"/>
    </location>
</feature>
<dbReference type="InterPro" id="IPR023214">
    <property type="entry name" value="HAD_sf"/>
</dbReference>
<gene>
    <name evidence="4" type="ORF">Sdagh_50800</name>
</gene>
<reference evidence="4" key="1">
    <citation type="submission" date="2024-05" db="EMBL/GenBank/DDBJ databases">
        <title>Whole genome shotgun sequence of Streptomyces daghestanicus NBRC 12762.</title>
        <authorList>
            <person name="Komaki H."/>
            <person name="Tamura T."/>
        </authorList>
    </citation>
    <scope>NUCLEOTIDE SEQUENCE</scope>
    <source>
        <strain evidence="4">NBRC 12762</strain>
    </source>
</reference>
<dbReference type="SUPFAM" id="SSF56784">
    <property type="entry name" value="HAD-like"/>
    <property type="match status" value="1"/>
</dbReference>
<dbReference type="InterPro" id="IPR006380">
    <property type="entry name" value="SPP-like_dom"/>
</dbReference>
<feature type="compositionally biased region" description="Low complexity" evidence="2">
    <location>
        <begin position="316"/>
        <end position="364"/>
    </location>
</feature>
<keyword evidence="1" id="KW-0378">Hydrolase</keyword>
<evidence type="ECO:0000256" key="2">
    <source>
        <dbReference type="SAM" id="MobiDB-lite"/>
    </source>
</evidence>
<dbReference type="NCBIfam" id="TIGR01484">
    <property type="entry name" value="HAD-SF-IIB"/>
    <property type="match status" value="1"/>
</dbReference>
<dbReference type="PANTHER" id="PTHR10000">
    <property type="entry name" value="PHOSPHOSERINE PHOSPHATASE"/>
    <property type="match status" value="1"/>
</dbReference>
<dbReference type="InterPro" id="IPR036412">
    <property type="entry name" value="HAD-like_sf"/>
</dbReference>
<keyword evidence="5" id="KW-1185">Reference proteome</keyword>
<evidence type="ECO:0000313" key="5">
    <source>
        <dbReference type="Proteomes" id="UP001052655"/>
    </source>
</evidence>
<dbReference type="PANTHER" id="PTHR10000:SF57">
    <property type="entry name" value="KANOSAMINE-6-PHOSPHATE PHOSPHATASE"/>
    <property type="match status" value="1"/>
</dbReference>
<dbReference type="Gene3D" id="3.30.70.1410">
    <property type="entry name" value="yhjk (haloacid dehalogenase-like hydrolase protein) domain"/>
    <property type="match status" value="1"/>
</dbReference>
<dbReference type="Pfam" id="PF05116">
    <property type="entry name" value="S6PP"/>
    <property type="match status" value="1"/>
</dbReference>
<dbReference type="Gene3D" id="3.40.50.1000">
    <property type="entry name" value="HAD superfamily/HAD-like"/>
    <property type="match status" value="1"/>
</dbReference>